<evidence type="ECO:0000313" key="7">
    <source>
        <dbReference type="Proteomes" id="UP001302072"/>
    </source>
</evidence>
<evidence type="ECO:0000313" key="6">
    <source>
        <dbReference type="EMBL" id="WNH52402.1"/>
    </source>
</evidence>
<evidence type="ECO:0000256" key="4">
    <source>
        <dbReference type="SAM" id="MobiDB-lite"/>
    </source>
</evidence>
<dbReference type="Gene3D" id="1.10.10.60">
    <property type="entry name" value="Homeodomain-like"/>
    <property type="match status" value="2"/>
</dbReference>
<evidence type="ECO:0000256" key="2">
    <source>
        <dbReference type="ARBA" id="ARBA00023125"/>
    </source>
</evidence>
<dbReference type="PRINTS" id="PR00032">
    <property type="entry name" value="HTHARAC"/>
</dbReference>
<dbReference type="RefSeq" id="WP_311191601.1">
    <property type="nucleotide sequence ID" value="NZ_CP115541.1"/>
</dbReference>
<feature type="domain" description="HTH araC/xylS-type" evidence="5">
    <location>
        <begin position="233"/>
        <end position="330"/>
    </location>
</feature>
<proteinExistence type="predicted"/>
<keyword evidence="7" id="KW-1185">Reference proteome</keyword>
<keyword evidence="1" id="KW-0805">Transcription regulation</keyword>
<evidence type="ECO:0000256" key="1">
    <source>
        <dbReference type="ARBA" id="ARBA00023015"/>
    </source>
</evidence>
<dbReference type="InterPro" id="IPR020449">
    <property type="entry name" value="Tscrpt_reg_AraC-type_HTH"/>
</dbReference>
<dbReference type="PANTHER" id="PTHR46796">
    <property type="entry name" value="HTH-TYPE TRANSCRIPTIONAL ACTIVATOR RHAS-RELATED"/>
    <property type="match status" value="1"/>
</dbReference>
<dbReference type="PROSITE" id="PS01124">
    <property type="entry name" value="HTH_ARAC_FAMILY_2"/>
    <property type="match status" value="1"/>
</dbReference>
<dbReference type="SMART" id="SM00342">
    <property type="entry name" value="HTH_ARAC"/>
    <property type="match status" value="1"/>
</dbReference>
<accession>A0ABY9YNU2</accession>
<keyword evidence="3" id="KW-0804">Transcription</keyword>
<name>A0ABY9YNU2_9GAMM</name>
<sequence length="358" mass="38974">MDASPPSSSSPSKSSPLLMEVGVLEYPGSLRQAAPVLSELAQRCNRTAAAGRRPGARMLVTRWTMSTRGTGMQRVAGAELFGDAVPSVIVVPGNEPTWPLARPDERMLSWLRDSHDAGSMLAGCEEGGLMLAMAGLLTGRSVSLPALTRCPPLAQMVPSWLPSERALVDEGDLMTSSGNDAWKFLSLRLLARIYGQSVMSAAIQQLQLTIPKAVQEDLERFSPNFAHGDRGILKAQRWLHSIAARGVSLPDICEASGLEPRTLQRRFLKATGMRPIAYCQRLRIAKAQLLLQAGGAVDEVSWTVGYSDQSAFRRLFLRIVGVTPARYRRQIFSARRERARPAPGKTQSEPMRSVASVA</sequence>
<dbReference type="InterPro" id="IPR050204">
    <property type="entry name" value="AraC_XylS_family_regulators"/>
</dbReference>
<dbReference type="PROSITE" id="PS00041">
    <property type="entry name" value="HTH_ARAC_FAMILY_1"/>
    <property type="match status" value="1"/>
</dbReference>
<keyword evidence="2" id="KW-0238">DNA-binding</keyword>
<dbReference type="SUPFAM" id="SSF52317">
    <property type="entry name" value="Class I glutamine amidotransferase-like"/>
    <property type="match status" value="1"/>
</dbReference>
<gene>
    <name evidence="6" type="ORF">PDM29_19050</name>
</gene>
<dbReference type="Gene3D" id="3.40.50.880">
    <property type="match status" value="1"/>
</dbReference>
<dbReference type="InterPro" id="IPR018062">
    <property type="entry name" value="HTH_AraC-typ_CS"/>
</dbReference>
<dbReference type="SUPFAM" id="SSF46689">
    <property type="entry name" value="Homeodomain-like"/>
    <property type="match status" value="2"/>
</dbReference>
<evidence type="ECO:0000259" key="5">
    <source>
        <dbReference type="PROSITE" id="PS01124"/>
    </source>
</evidence>
<dbReference type="InterPro" id="IPR018060">
    <property type="entry name" value="HTH_AraC"/>
</dbReference>
<dbReference type="InterPro" id="IPR029062">
    <property type="entry name" value="Class_I_gatase-like"/>
</dbReference>
<reference evidence="6 7" key="1">
    <citation type="submission" date="2022-12" db="EMBL/GenBank/DDBJ databases">
        <title>Two new species, Stenotrophomonas aracearum and Stenotrophomonas oahuensis, isolated from Anthurium (Araceae family) in Hawaii.</title>
        <authorList>
            <person name="Chunag S.C."/>
            <person name="Dobhal S."/>
            <person name="Alvarez A."/>
            <person name="Arif M."/>
        </authorList>
    </citation>
    <scope>NUCLEOTIDE SEQUENCE [LARGE SCALE GENOMIC DNA]</scope>
    <source>
        <strain evidence="6 7">A5586</strain>
    </source>
</reference>
<organism evidence="6 7">
    <name type="scientific">Stenotrophomonas oahuensis</name>
    <dbReference type="NCBI Taxonomy" id="3003271"/>
    <lineage>
        <taxon>Bacteria</taxon>
        <taxon>Pseudomonadati</taxon>
        <taxon>Pseudomonadota</taxon>
        <taxon>Gammaproteobacteria</taxon>
        <taxon>Lysobacterales</taxon>
        <taxon>Lysobacteraceae</taxon>
        <taxon>Stenotrophomonas</taxon>
    </lineage>
</organism>
<evidence type="ECO:0000256" key="3">
    <source>
        <dbReference type="ARBA" id="ARBA00023163"/>
    </source>
</evidence>
<dbReference type="EMBL" id="CP115541">
    <property type="protein sequence ID" value="WNH52402.1"/>
    <property type="molecule type" value="Genomic_DNA"/>
</dbReference>
<dbReference type="Proteomes" id="UP001302072">
    <property type="component" value="Chromosome"/>
</dbReference>
<protein>
    <submittedName>
        <fullName evidence="6">Helix-turn-helix domain-containing protein</fullName>
    </submittedName>
</protein>
<dbReference type="InterPro" id="IPR009057">
    <property type="entry name" value="Homeodomain-like_sf"/>
</dbReference>
<dbReference type="Pfam" id="PF12833">
    <property type="entry name" value="HTH_18"/>
    <property type="match status" value="1"/>
</dbReference>
<feature type="region of interest" description="Disordered" evidence="4">
    <location>
        <begin position="334"/>
        <end position="358"/>
    </location>
</feature>